<dbReference type="AlphaFoldDB" id="C9LP49"/>
<proteinExistence type="predicted"/>
<evidence type="ECO:0000313" key="2">
    <source>
        <dbReference type="Proteomes" id="UP000004736"/>
    </source>
</evidence>
<dbReference type="Proteomes" id="UP000004736">
    <property type="component" value="Unassembled WGS sequence"/>
</dbReference>
<protein>
    <submittedName>
        <fullName evidence="1">Uncharacterized protein</fullName>
    </submittedName>
</protein>
<organism evidence="1 2">
    <name type="scientific">Dialister invisus DSM 15470</name>
    <dbReference type="NCBI Taxonomy" id="592028"/>
    <lineage>
        <taxon>Bacteria</taxon>
        <taxon>Bacillati</taxon>
        <taxon>Bacillota</taxon>
        <taxon>Negativicutes</taxon>
        <taxon>Veillonellales</taxon>
        <taxon>Veillonellaceae</taxon>
        <taxon>Dialister</taxon>
    </lineage>
</organism>
<accession>C9LP49</accession>
<name>C9LP49_9FIRM</name>
<comment type="caution">
    <text evidence="1">The sequence shown here is derived from an EMBL/GenBank/DDBJ whole genome shotgun (WGS) entry which is preliminary data.</text>
</comment>
<sequence length="42" mass="4714">MSGIKAWGDAGCGTEGRYECLLLSTDFFLYFLYTKGRAVLFL</sequence>
<gene>
    <name evidence="1" type="ORF">GCWU000321_01323</name>
</gene>
<dbReference type="EMBL" id="ACIM02000001">
    <property type="protein sequence ID" value="EEW97335.1"/>
    <property type="molecule type" value="Genomic_DNA"/>
</dbReference>
<reference evidence="1" key="1">
    <citation type="submission" date="2009-09" db="EMBL/GenBank/DDBJ databases">
        <authorList>
            <person name="Weinstock G."/>
            <person name="Sodergren E."/>
            <person name="Clifton S."/>
            <person name="Fulton L."/>
            <person name="Fulton B."/>
            <person name="Courtney L."/>
            <person name="Fronick C."/>
            <person name="Harrison M."/>
            <person name="Strong C."/>
            <person name="Farmer C."/>
            <person name="Delahaunty K."/>
            <person name="Markovic C."/>
            <person name="Hall O."/>
            <person name="Minx P."/>
            <person name="Tomlinson C."/>
            <person name="Mitreva M."/>
            <person name="Nelson J."/>
            <person name="Hou S."/>
            <person name="Wollam A."/>
            <person name="Pepin K.H."/>
            <person name="Johnson M."/>
            <person name="Bhonagiri V."/>
            <person name="Nash W.E."/>
            <person name="Warren W."/>
            <person name="Chinwalla A."/>
            <person name="Mardis E.R."/>
            <person name="Wilson R.K."/>
        </authorList>
    </citation>
    <scope>NUCLEOTIDE SEQUENCE [LARGE SCALE GENOMIC DNA]</scope>
    <source>
        <strain evidence="1">DSM 15470</strain>
    </source>
</reference>
<dbReference type="STRING" id="592028.GCWU000321_01323"/>
<dbReference type="HOGENOM" id="CLU_3250594_0_0_9"/>
<keyword evidence="2" id="KW-1185">Reference proteome</keyword>
<evidence type="ECO:0000313" key="1">
    <source>
        <dbReference type="EMBL" id="EEW97335.1"/>
    </source>
</evidence>